<sequence length="422" mass="48250">MIYMNSEAQHSIYSVSEFLDSLNTSLSQEVFYVKGEVSDYKIIQNRYVVFDVKDEKGKMNCFLMFYQLEVQIEDGMEIVVKGLPHIYIPQGRFSFRVIGIEPVGEGALKRALILTKRKLEKEGLFDERYKAAPPSVPETIGLVTSQDAAAYTDVLRILTNRWSGLTIYFHHASVQGERAVAEIVDALDWFNKYRPVDVIIVTRGGGSLEDLQAFNSEAVCRAVFASHMPIITGVGHERDVTLVDLVADVRASTPSNAAEIAVPDKVTFVSQLLITRQQLRSHLFRILDDVQRNVYTIFERLQRILADRTEFFALLTRRLDALKRTFSYTLQQSLLFLSQHRLRLQRSLTQSLSMYTQQLRFRQQTLTHLHPQFPLQRGFSLTRDASGKILRHASDVHIGDLIRTELQDGSIQSHVRNLKLDT</sequence>
<evidence type="ECO:0000256" key="1">
    <source>
        <dbReference type="ARBA" id="ARBA00022490"/>
    </source>
</evidence>
<dbReference type="EMBL" id="MHKB01000009">
    <property type="protein sequence ID" value="OGY79252.1"/>
    <property type="molecule type" value="Genomic_DNA"/>
</dbReference>
<dbReference type="Pfam" id="PF13742">
    <property type="entry name" value="tRNA_anti_2"/>
    <property type="match status" value="1"/>
</dbReference>
<protein>
    <recommendedName>
        <fullName evidence="5">Exodeoxyribonuclease 7 large subunit</fullName>
        <ecNumber evidence="5">3.1.11.6</ecNumber>
    </recommendedName>
    <alternativeName>
        <fullName evidence="5">Exodeoxyribonuclease VII large subunit</fullName>
        <shortName evidence="5">Exonuclease VII large subunit</shortName>
    </alternativeName>
</protein>
<dbReference type="InterPro" id="IPR020579">
    <property type="entry name" value="Exonuc_VII_lsu_C"/>
</dbReference>
<dbReference type="CDD" id="cd04489">
    <property type="entry name" value="ExoVII_LU_OBF"/>
    <property type="match status" value="1"/>
</dbReference>
<evidence type="ECO:0000256" key="4">
    <source>
        <dbReference type="ARBA" id="ARBA00022839"/>
    </source>
</evidence>
<dbReference type="PANTHER" id="PTHR30008:SF0">
    <property type="entry name" value="EXODEOXYRIBONUCLEASE 7 LARGE SUBUNIT"/>
    <property type="match status" value="1"/>
</dbReference>
<dbReference type="GO" id="GO:0005737">
    <property type="term" value="C:cytoplasm"/>
    <property type="evidence" value="ECO:0007669"/>
    <property type="project" value="UniProtKB-SubCell"/>
</dbReference>
<dbReference type="HAMAP" id="MF_00378">
    <property type="entry name" value="Exonuc_7_L"/>
    <property type="match status" value="1"/>
</dbReference>
<evidence type="ECO:0000259" key="7">
    <source>
        <dbReference type="Pfam" id="PF02601"/>
    </source>
</evidence>
<evidence type="ECO:0000256" key="5">
    <source>
        <dbReference type="HAMAP-Rule" id="MF_00378"/>
    </source>
</evidence>
<feature type="domain" description="OB-fold nucleic acid binding" evidence="8">
    <location>
        <begin position="13"/>
        <end position="100"/>
    </location>
</feature>
<name>A0A1G2AQS0_9BACT</name>
<dbReference type="GO" id="GO:0003676">
    <property type="term" value="F:nucleic acid binding"/>
    <property type="evidence" value="ECO:0007669"/>
    <property type="project" value="InterPro"/>
</dbReference>
<comment type="caution">
    <text evidence="9">The sequence shown here is derived from an EMBL/GenBank/DDBJ whole genome shotgun (WGS) entry which is preliminary data.</text>
</comment>
<dbReference type="GO" id="GO:0006308">
    <property type="term" value="P:DNA catabolic process"/>
    <property type="evidence" value="ECO:0007669"/>
    <property type="project" value="UniProtKB-UniRule"/>
</dbReference>
<organism evidence="9 10">
    <name type="scientific">Candidatus Kerfeldbacteria bacterium RIFCSPHIGHO2_02_FULL_42_14</name>
    <dbReference type="NCBI Taxonomy" id="1798540"/>
    <lineage>
        <taxon>Bacteria</taxon>
        <taxon>Candidatus Kerfeldiibacteriota</taxon>
    </lineage>
</organism>
<dbReference type="NCBIfam" id="TIGR00237">
    <property type="entry name" value="xseA"/>
    <property type="match status" value="1"/>
</dbReference>
<comment type="subunit">
    <text evidence="5">Heterooligomer composed of large and small subunits.</text>
</comment>
<dbReference type="STRING" id="1798540.A3B74_00145"/>
<proteinExistence type="inferred from homology"/>
<dbReference type="GO" id="GO:0008855">
    <property type="term" value="F:exodeoxyribonuclease VII activity"/>
    <property type="evidence" value="ECO:0007669"/>
    <property type="project" value="UniProtKB-UniRule"/>
</dbReference>
<evidence type="ECO:0000256" key="6">
    <source>
        <dbReference type="RuleBase" id="RU004355"/>
    </source>
</evidence>
<accession>A0A1G2AQS0</accession>
<comment type="subcellular location">
    <subcellularLocation>
        <location evidence="5 6">Cytoplasm</location>
    </subcellularLocation>
</comment>
<feature type="domain" description="Exonuclease VII large subunit C-terminal" evidence="7">
    <location>
        <begin position="124"/>
        <end position="413"/>
    </location>
</feature>
<evidence type="ECO:0000256" key="3">
    <source>
        <dbReference type="ARBA" id="ARBA00022801"/>
    </source>
</evidence>
<keyword evidence="4 5" id="KW-0269">Exonuclease</keyword>
<keyword evidence="3 5" id="KW-0378">Hydrolase</keyword>
<dbReference type="AlphaFoldDB" id="A0A1G2AQS0"/>
<dbReference type="EC" id="3.1.11.6" evidence="5"/>
<keyword evidence="1 5" id="KW-0963">Cytoplasm</keyword>
<evidence type="ECO:0000313" key="10">
    <source>
        <dbReference type="Proteomes" id="UP000177165"/>
    </source>
</evidence>
<reference evidence="9 10" key="1">
    <citation type="journal article" date="2016" name="Nat. Commun.">
        <title>Thousands of microbial genomes shed light on interconnected biogeochemical processes in an aquifer system.</title>
        <authorList>
            <person name="Anantharaman K."/>
            <person name="Brown C.T."/>
            <person name="Hug L.A."/>
            <person name="Sharon I."/>
            <person name="Castelle C.J."/>
            <person name="Probst A.J."/>
            <person name="Thomas B.C."/>
            <person name="Singh A."/>
            <person name="Wilkins M.J."/>
            <person name="Karaoz U."/>
            <person name="Brodie E.L."/>
            <person name="Williams K.H."/>
            <person name="Hubbard S.S."/>
            <person name="Banfield J.F."/>
        </authorList>
    </citation>
    <scope>NUCLEOTIDE SEQUENCE [LARGE SCALE GENOMIC DNA]</scope>
</reference>
<comment type="catalytic activity">
    <reaction evidence="5 6">
        <text>Exonucleolytic cleavage in either 5'- to 3'- or 3'- to 5'-direction to yield nucleoside 5'-phosphates.</text>
        <dbReference type="EC" id="3.1.11.6"/>
    </reaction>
</comment>
<evidence type="ECO:0000259" key="8">
    <source>
        <dbReference type="Pfam" id="PF13742"/>
    </source>
</evidence>
<evidence type="ECO:0000256" key="2">
    <source>
        <dbReference type="ARBA" id="ARBA00022722"/>
    </source>
</evidence>
<keyword evidence="2 5" id="KW-0540">Nuclease</keyword>
<dbReference type="InterPro" id="IPR025824">
    <property type="entry name" value="OB-fold_nuc-bd_dom"/>
</dbReference>
<dbReference type="InterPro" id="IPR003753">
    <property type="entry name" value="Exonuc_VII_L"/>
</dbReference>
<dbReference type="Proteomes" id="UP000177165">
    <property type="component" value="Unassembled WGS sequence"/>
</dbReference>
<comment type="function">
    <text evidence="5">Bidirectionally degrades single-stranded DNA into large acid-insoluble oligonucleotides, which are then degraded further into small acid-soluble oligonucleotides.</text>
</comment>
<evidence type="ECO:0000313" key="9">
    <source>
        <dbReference type="EMBL" id="OGY79252.1"/>
    </source>
</evidence>
<comment type="similarity">
    <text evidence="5 6">Belongs to the XseA family.</text>
</comment>
<gene>
    <name evidence="5" type="primary">xseA</name>
    <name evidence="9" type="ORF">A3B74_00145</name>
</gene>
<dbReference type="PANTHER" id="PTHR30008">
    <property type="entry name" value="EXODEOXYRIBONUCLEASE 7 LARGE SUBUNIT"/>
    <property type="match status" value="1"/>
</dbReference>
<dbReference type="GO" id="GO:0009318">
    <property type="term" value="C:exodeoxyribonuclease VII complex"/>
    <property type="evidence" value="ECO:0007669"/>
    <property type="project" value="UniProtKB-UniRule"/>
</dbReference>
<dbReference type="Pfam" id="PF02601">
    <property type="entry name" value="Exonuc_VII_L"/>
    <property type="match status" value="1"/>
</dbReference>